<feature type="transmembrane region" description="Helical" evidence="5">
    <location>
        <begin position="406"/>
        <end position="427"/>
    </location>
</feature>
<feature type="domain" description="NfeD1b N-terminal" evidence="8">
    <location>
        <begin position="97"/>
        <end position="267"/>
    </location>
</feature>
<evidence type="ECO:0000313" key="10">
    <source>
        <dbReference type="Proteomes" id="UP000054858"/>
    </source>
</evidence>
<feature type="transmembrane region" description="Helical" evidence="5">
    <location>
        <begin position="28"/>
        <end position="44"/>
    </location>
</feature>
<name>A0A0W0X0V0_9GAMM</name>
<feature type="transmembrane region" description="Helical" evidence="5">
    <location>
        <begin position="327"/>
        <end position="346"/>
    </location>
</feature>
<dbReference type="Pfam" id="PF24961">
    <property type="entry name" value="NfeD_membrane"/>
    <property type="match status" value="1"/>
</dbReference>
<dbReference type="EMBL" id="LNYP01000029">
    <property type="protein sequence ID" value="KTD38224.1"/>
    <property type="molecule type" value="Genomic_DNA"/>
</dbReference>
<dbReference type="CDD" id="cd07020">
    <property type="entry name" value="Clp_protease_NfeD_1"/>
    <property type="match status" value="1"/>
</dbReference>
<comment type="subcellular location">
    <subcellularLocation>
        <location evidence="1">Membrane</location>
        <topology evidence="1">Multi-pass membrane protein</topology>
    </subcellularLocation>
</comment>
<dbReference type="InterPro" id="IPR002810">
    <property type="entry name" value="NfeD-like_C"/>
</dbReference>
<dbReference type="PANTHER" id="PTHR33507:SF4">
    <property type="entry name" value="NODULATION COMPETITIVENESS PROTEIN NFED"/>
    <property type="match status" value="1"/>
</dbReference>
<dbReference type="GO" id="GO:0016020">
    <property type="term" value="C:membrane"/>
    <property type="evidence" value="ECO:0007669"/>
    <property type="project" value="UniProtKB-SubCell"/>
</dbReference>
<evidence type="ECO:0000313" key="9">
    <source>
        <dbReference type="EMBL" id="KTD38224.1"/>
    </source>
</evidence>
<sequence length="497" mass="53743">MHSQQAMKHSCVVQLACRIYHYGYNNSLFGALLVIYSFVRHVIYRKNKYLWVYEFAEQCLGISYGFWHKLLLITLLLLTCAQMTMAAKVIELSVHGGIGPATADYLIRGIEKGRGADLILIKIDTPGGLDKSMRQIVQAILTSYTPVAIYVTPEGARAASAGTYLLYASTIAAMTPGTHLGAASPVNLTGGMNGEDKDGKEKDIMGKKVTNDAIAYIRSLAQLRGRDADFAEKAVLDAATMTAPEALKAGVINLIAKNSDDLLAKVNGLLVNQAGREIKLNTANAEIESIKPDWRMRFLLVITDPTIAYLLLLLGIYGIFFELMNPGFIAPGVIGAVSMLIALYALQLLPINYAGLALILLGLIFIVAEAFVPSFGALGLGGSVAFIIGSILLIDTEHESYQIAWSAIWAMAAANIIVFIALLGMAIQSRRKPVQHGTQLLIGSKGRSLAMINLEGQAVIRGEIWSVYAHEPIQADKPIIVVGVDGLKLEVREIEGE</sequence>
<comment type="caution">
    <text evidence="9">The sequence shown here is derived from an EMBL/GenBank/DDBJ whole genome shotgun (WGS) entry which is preliminary data.</text>
</comment>
<dbReference type="Proteomes" id="UP000054858">
    <property type="component" value="Unassembled WGS sequence"/>
</dbReference>
<evidence type="ECO:0000259" key="6">
    <source>
        <dbReference type="Pfam" id="PF01957"/>
    </source>
</evidence>
<feature type="transmembrane region" description="Helical" evidence="5">
    <location>
        <begin position="377"/>
        <end position="394"/>
    </location>
</feature>
<keyword evidence="3 5" id="KW-1133">Transmembrane helix</keyword>
<dbReference type="InterPro" id="IPR056739">
    <property type="entry name" value="NfeD_membrane"/>
</dbReference>
<reference evidence="9 10" key="1">
    <citation type="submission" date="2015-11" db="EMBL/GenBank/DDBJ databases">
        <title>Genomic analysis of 38 Legionella species identifies large and diverse effector repertoires.</title>
        <authorList>
            <person name="Burstein D."/>
            <person name="Amaro F."/>
            <person name="Zusman T."/>
            <person name="Lifshitz Z."/>
            <person name="Cohen O."/>
            <person name="Gilbert J.A."/>
            <person name="Pupko T."/>
            <person name="Shuman H.A."/>
            <person name="Segal G."/>
        </authorList>
    </citation>
    <scope>NUCLEOTIDE SEQUENCE [LARGE SCALE GENOMIC DNA]</scope>
    <source>
        <strain evidence="9 10">Oak Ridge-10</strain>
    </source>
</reference>
<evidence type="ECO:0000259" key="7">
    <source>
        <dbReference type="Pfam" id="PF24961"/>
    </source>
</evidence>
<feature type="transmembrane region" description="Helical" evidence="5">
    <location>
        <begin position="353"/>
        <end position="371"/>
    </location>
</feature>
<dbReference type="AlphaFoldDB" id="A0A0W0X0V0"/>
<keyword evidence="2 5" id="KW-0812">Transmembrane</keyword>
<proteinExistence type="predicted"/>
<evidence type="ECO:0000256" key="5">
    <source>
        <dbReference type="SAM" id="Phobius"/>
    </source>
</evidence>
<evidence type="ECO:0000256" key="2">
    <source>
        <dbReference type="ARBA" id="ARBA00022692"/>
    </source>
</evidence>
<feature type="domain" description="NfeD integral membrane" evidence="7">
    <location>
        <begin position="306"/>
        <end position="421"/>
    </location>
</feature>
<keyword evidence="4 5" id="KW-0472">Membrane</keyword>
<dbReference type="Gene3D" id="2.40.50.140">
    <property type="entry name" value="Nucleic acid-binding proteins"/>
    <property type="match status" value="1"/>
</dbReference>
<dbReference type="SUPFAM" id="SSF52096">
    <property type="entry name" value="ClpP/crotonase"/>
    <property type="match status" value="1"/>
</dbReference>
<dbReference type="Pfam" id="PF25145">
    <property type="entry name" value="NfeD1b_N"/>
    <property type="match status" value="1"/>
</dbReference>
<dbReference type="InterPro" id="IPR029045">
    <property type="entry name" value="ClpP/crotonase-like_dom_sf"/>
</dbReference>
<evidence type="ECO:0000256" key="3">
    <source>
        <dbReference type="ARBA" id="ARBA00022989"/>
    </source>
</evidence>
<dbReference type="InterPro" id="IPR056738">
    <property type="entry name" value="NfeD1b_N"/>
</dbReference>
<feature type="transmembrane region" description="Helical" evidence="5">
    <location>
        <begin position="298"/>
        <end position="321"/>
    </location>
</feature>
<evidence type="ECO:0000256" key="4">
    <source>
        <dbReference type="ARBA" id="ARBA00023136"/>
    </source>
</evidence>
<gene>
    <name evidence="9" type="ORF">Loak_1900</name>
</gene>
<dbReference type="Pfam" id="PF01957">
    <property type="entry name" value="NfeD"/>
    <property type="match status" value="1"/>
</dbReference>
<evidence type="ECO:0000259" key="8">
    <source>
        <dbReference type="Pfam" id="PF25145"/>
    </source>
</evidence>
<feature type="domain" description="NfeD-like C-terminal" evidence="6">
    <location>
        <begin position="439"/>
        <end position="492"/>
    </location>
</feature>
<feature type="transmembrane region" description="Helical" evidence="5">
    <location>
        <begin position="64"/>
        <end position="81"/>
    </location>
</feature>
<organism evidence="9 10">
    <name type="scientific">Legionella oakridgensis</name>
    <dbReference type="NCBI Taxonomy" id="29423"/>
    <lineage>
        <taxon>Bacteria</taxon>
        <taxon>Pseudomonadati</taxon>
        <taxon>Pseudomonadota</taxon>
        <taxon>Gammaproteobacteria</taxon>
        <taxon>Legionellales</taxon>
        <taxon>Legionellaceae</taxon>
        <taxon>Legionella</taxon>
    </lineage>
</organism>
<dbReference type="InterPro" id="IPR052165">
    <property type="entry name" value="Membrane_assoc_protease"/>
</dbReference>
<accession>A0A0W0X0V0</accession>
<dbReference type="InterPro" id="IPR012340">
    <property type="entry name" value="NA-bd_OB-fold"/>
</dbReference>
<dbReference type="SUPFAM" id="SSF141322">
    <property type="entry name" value="NfeD domain-like"/>
    <property type="match status" value="1"/>
</dbReference>
<dbReference type="PANTHER" id="PTHR33507">
    <property type="entry name" value="INNER MEMBRANE PROTEIN YBBJ"/>
    <property type="match status" value="1"/>
</dbReference>
<evidence type="ECO:0000256" key="1">
    <source>
        <dbReference type="ARBA" id="ARBA00004141"/>
    </source>
</evidence>
<dbReference type="Gene3D" id="3.90.226.10">
    <property type="entry name" value="2-enoyl-CoA Hydratase, Chain A, domain 1"/>
    <property type="match status" value="1"/>
</dbReference>
<dbReference type="PATRIC" id="fig|29423.5.peg.1992"/>
<protein>
    <submittedName>
        <fullName evidence="9">Transmembrane protein</fullName>
    </submittedName>
</protein>
<dbReference type="FunFam" id="3.90.226.10:FF:000089">
    <property type="entry name" value="Membrane-bound serine protease"/>
    <property type="match status" value="1"/>
</dbReference>